<dbReference type="VEuPathDB" id="TriTrypDB:C4B63_54g96"/>
<feature type="compositionally biased region" description="Basic and acidic residues" evidence="1">
    <location>
        <begin position="215"/>
        <end position="228"/>
    </location>
</feature>
<dbReference type="VEuPathDB" id="TriTrypDB:TcCLB.510105.310"/>
<dbReference type="VEuPathDB" id="TriTrypDB:ECC02_009614"/>
<accession>A0A2V2V0A9</accession>
<dbReference type="VEuPathDB" id="TriTrypDB:TcCL_ESM06746"/>
<dbReference type="Proteomes" id="UP000246121">
    <property type="component" value="Unassembled WGS sequence"/>
</dbReference>
<comment type="caution">
    <text evidence="3">The sequence shown here is derived from an EMBL/GenBank/DDBJ whole genome shotgun (WGS) entry which is preliminary data.</text>
</comment>
<dbReference type="VEuPathDB" id="TriTrypDB:TcYC6_0162350"/>
<dbReference type="VEuPathDB" id="TriTrypDB:C3747_110g22"/>
<keyword evidence="2" id="KW-0732">Signal</keyword>
<evidence type="ECO:0000256" key="2">
    <source>
        <dbReference type="SAM" id="SignalP"/>
    </source>
</evidence>
<dbReference type="VEuPathDB" id="TriTrypDB:TCSYLVIO_000940"/>
<feature type="compositionally biased region" description="Low complexity" evidence="1">
    <location>
        <begin position="374"/>
        <end position="410"/>
    </location>
</feature>
<sequence>MAMMMTGRVLLVCALCVLCCGAGGVYAGGIDNNAVGDCMASEVLGRKTLNTPSGCDKSTPKLPFRSALLITALKADVSEEDGKVLNSIGSSGTGGSSGGGGGGGESVTSNSGTPGSGGGSQLGDVPSNAAPSGGPPPPPPLEGTEDLKLSGVKTSTRSREPQTTIKQSGGIKTPSSTTPPKVEVLEERPKPEAERQVANAQEKDNSQVIGVNASEKNKDKRAIREEKPSTVSSIEITPQVNLQTPPRPTPEVPPPTASPEATLPATGESSPTRNLSRDPTEQTNDNSQSQNGTVPETLIQPSGDAETEQQNQESNTSNLIEITDDDSLAEKTSSSISKNDSDDGQNAVDENNDNSQRLSPKETSDHKADNKNVAPTTTEPAPPTADTATIIQTNDTATTGDSDGSTAASHTTSPLLLLLVVACAAAAAVVAA</sequence>
<protein>
    <submittedName>
        <fullName evidence="3">Mucin-associated surface protein (MASP)</fullName>
    </submittedName>
</protein>
<name>A0A2V2V0A9_TRYCR</name>
<proteinExistence type="predicted"/>
<feature type="chain" id="PRO_5016097128" evidence="2">
    <location>
        <begin position="28"/>
        <end position="432"/>
    </location>
</feature>
<feature type="compositionally biased region" description="Polar residues" evidence="1">
    <location>
        <begin position="308"/>
        <end position="320"/>
    </location>
</feature>
<reference evidence="3 4" key="1">
    <citation type="journal article" date="2018" name="Microb. Genom.">
        <title>Expanding an expanded genome: long-read sequencing of Trypanosoma cruzi.</title>
        <authorList>
            <person name="Berna L."/>
            <person name="Rodriguez M."/>
            <person name="Chiribao M.L."/>
            <person name="Parodi-Talice A."/>
            <person name="Pita S."/>
            <person name="Rijo G."/>
            <person name="Alvarez-Valin F."/>
            <person name="Robello C."/>
        </authorList>
    </citation>
    <scope>NUCLEOTIDE SEQUENCE [LARGE SCALE GENOMIC DNA]</scope>
    <source>
        <strain evidence="3 4">Dm28c</strain>
    </source>
</reference>
<organism evidence="3 4">
    <name type="scientific">Trypanosoma cruzi</name>
    <dbReference type="NCBI Taxonomy" id="5693"/>
    <lineage>
        <taxon>Eukaryota</taxon>
        <taxon>Discoba</taxon>
        <taxon>Euglenozoa</taxon>
        <taxon>Kinetoplastea</taxon>
        <taxon>Metakinetoplastina</taxon>
        <taxon>Trypanosomatida</taxon>
        <taxon>Trypanosomatidae</taxon>
        <taxon>Trypanosoma</taxon>
        <taxon>Schizotrypanum</taxon>
    </lineage>
</organism>
<feature type="compositionally biased region" description="Basic and acidic residues" evidence="1">
    <location>
        <begin position="183"/>
        <end position="205"/>
    </location>
</feature>
<feature type="compositionally biased region" description="Polar residues" evidence="1">
    <location>
        <begin position="229"/>
        <end position="243"/>
    </location>
</feature>
<feature type="compositionally biased region" description="Gly residues" evidence="1">
    <location>
        <begin position="91"/>
        <end position="105"/>
    </location>
</feature>
<evidence type="ECO:0000313" key="3">
    <source>
        <dbReference type="EMBL" id="PWU90057.1"/>
    </source>
</evidence>
<dbReference type="AlphaFoldDB" id="A0A2V2V0A9"/>
<gene>
    <name evidence="3" type="ORF">C4B63_54g96</name>
</gene>
<dbReference type="VEuPathDB" id="TriTrypDB:BCY84_19657"/>
<feature type="region of interest" description="Disordered" evidence="1">
    <location>
        <begin position="86"/>
        <end position="410"/>
    </location>
</feature>
<evidence type="ECO:0000313" key="4">
    <source>
        <dbReference type="Proteomes" id="UP000246121"/>
    </source>
</evidence>
<dbReference type="VEuPathDB" id="TriTrypDB:TcBrA4_0173230"/>
<dbReference type="VEuPathDB" id="TriTrypDB:TcG_10583"/>
<dbReference type="EMBL" id="PRFA01000054">
    <property type="protein sequence ID" value="PWU90057.1"/>
    <property type="molecule type" value="Genomic_DNA"/>
</dbReference>
<dbReference type="VEuPathDB" id="TriTrypDB:TcCLB.503771.90"/>
<dbReference type="VEuPathDB" id="TriTrypDB:Tc_MARK_7849"/>
<dbReference type="VEuPathDB" id="TriTrypDB:TCSYLVIO_009298"/>
<evidence type="ECO:0000256" key="1">
    <source>
        <dbReference type="SAM" id="MobiDB-lite"/>
    </source>
</evidence>
<feature type="compositionally biased region" description="Pro residues" evidence="1">
    <location>
        <begin position="245"/>
        <end position="257"/>
    </location>
</feature>
<feature type="compositionally biased region" description="Basic and acidic residues" evidence="1">
    <location>
        <begin position="359"/>
        <end position="370"/>
    </location>
</feature>
<feature type="signal peptide" evidence="2">
    <location>
        <begin position="1"/>
        <end position="27"/>
    </location>
</feature>
<dbReference type="VEuPathDB" id="TriTrypDB:TCDM_11636"/>
<feature type="compositionally biased region" description="Polar residues" evidence="1">
    <location>
        <begin position="281"/>
        <end position="294"/>
    </location>
</feature>